<protein>
    <submittedName>
        <fullName evidence="1">Uncharacterized protein</fullName>
    </submittedName>
</protein>
<evidence type="ECO:0000313" key="1">
    <source>
        <dbReference type="EMBL" id="AHB71880.1"/>
    </source>
</evidence>
<proteinExistence type="predicted"/>
<evidence type="ECO:0000313" key="2">
    <source>
        <dbReference type="Proteomes" id="UP000018545"/>
    </source>
</evidence>
<reference evidence="1 2" key="1">
    <citation type="journal article" date="2014" name="Genome Announc.">
        <title>Complete Genome Sequence of Cronobacter sakazakii Strain CMCC 45402.</title>
        <authorList>
            <person name="Zhao Z."/>
            <person name="Wang L."/>
            <person name="Wang B."/>
            <person name="Liang H."/>
            <person name="Ye Q."/>
            <person name="Zeng M."/>
        </authorList>
    </citation>
    <scope>NUCLEOTIDE SEQUENCE [LARGE SCALE GENOMIC DNA]</scope>
    <source>
        <strain evidence="2">45402</strain>
    </source>
</reference>
<dbReference type="KEGG" id="csi:P262_04940"/>
<accession>V5U4G0</accession>
<name>V5U4G0_9ENTR</name>
<dbReference type="Proteomes" id="UP000018545">
    <property type="component" value="Chromosome"/>
</dbReference>
<dbReference type="AlphaFoldDB" id="V5U4G0"/>
<organism evidence="1 2">
    <name type="scientific">Cronobacter malonaticus</name>
    <dbReference type="NCBI Taxonomy" id="413503"/>
    <lineage>
        <taxon>Bacteria</taxon>
        <taxon>Pseudomonadati</taxon>
        <taxon>Pseudomonadota</taxon>
        <taxon>Gammaproteobacteria</taxon>
        <taxon>Enterobacterales</taxon>
        <taxon>Enterobacteriaceae</taxon>
        <taxon>Cronobacter</taxon>
    </lineage>
</organism>
<dbReference type="EMBL" id="CP006731">
    <property type="protein sequence ID" value="AHB71880.1"/>
    <property type="molecule type" value="Genomic_DNA"/>
</dbReference>
<dbReference type="HOGENOM" id="CLU_3042531_0_0_6"/>
<sequence>MKEKGAAAPFFIGREKAKETAGALRLPALRTERLCFVGWVSEAHPPVAQGFVVL</sequence>
<gene>
    <name evidence="1" type="ORF">P262_04940</name>
</gene>